<dbReference type="PROSITE" id="PS50125">
    <property type="entry name" value="GUANYLATE_CYCLASE_2"/>
    <property type="match status" value="1"/>
</dbReference>
<keyword evidence="1" id="KW-0812">Transmembrane</keyword>
<dbReference type="AlphaFoldDB" id="A0A6J4PP62"/>
<dbReference type="InterPro" id="IPR050697">
    <property type="entry name" value="Adenylyl/Guanylyl_Cyclase_3/4"/>
</dbReference>
<keyword evidence="1" id="KW-0472">Membrane</keyword>
<feature type="domain" description="Guanylate cyclase" evidence="2">
    <location>
        <begin position="200"/>
        <end position="331"/>
    </location>
</feature>
<dbReference type="PANTHER" id="PTHR43081">
    <property type="entry name" value="ADENYLATE CYCLASE, TERMINAL-DIFFERENTIATION SPECIFIC-RELATED"/>
    <property type="match status" value="1"/>
</dbReference>
<dbReference type="CDD" id="cd07302">
    <property type="entry name" value="CHD"/>
    <property type="match status" value="1"/>
</dbReference>
<sequence>ERLAIRAANALAELPKLSAQLGQQRAQLRQILGGRAAIVGWTATAAVADQKPTPLHAAAPGVVIHGAIASGILTGDLWRAAPAWVTVATVLLLGALTTAAVARLAPVSSLVTAVGLTVAYAAVNCWLLFDYGNLIVDLGAPLLAVGVPWAGGTMTRLIIEARERARITRRFSTYVDPDIVNYFLEVRDETMFSGQRRDTAIVFTDLEGFTTLSERLGEDIVPLLNDFMGRAVRVIKQHRGLVNKFLGDGILFFFNAPKPNATYVSDAIDAILDLQVMMVGFNEELAKQKLPRLRLRAGVAAGQAVTGDAGTSERADYTVIGNLVNLTARLESANKSFGTSNLVTEDAVRGAGDRFLFRPIGVVQVVGLHTGVMVYETLAWAKDATDRERELAERTREMVDAFTAGQAAECLAAVGRLEEAFGPSKLTKVYREMCEPFAAGAADGAAAAVGEMPRQIVLDAK</sequence>
<feature type="transmembrane region" description="Helical" evidence="1">
    <location>
        <begin position="141"/>
        <end position="159"/>
    </location>
</feature>
<dbReference type="SUPFAM" id="SSF55073">
    <property type="entry name" value="Nucleotide cyclase"/>
    <property type="match status" value="1"/>
</dbReference>
<dbReference type="GO" id="GO:0035556">
    <property type="term" value="P:intracellular signal transduction"/>
    <property type="evidence" value="ECO:0007669"/>
    <property type="project" value="InterPro"/>
</dbReference>
<dbReference type="InterPro" id="IPR029787">
    <property type="entry name" value="Nucleotide_cyclase"/>
</dbReference>
<evidence type="ECO:0000313" key="3">
    <source>
        <dbReference type="EMBL" id="CAA9419733.1"/>
    </source>
</evidence>
<dbReference type="PANTHER" id="PTHR43081:SF1">
    <property type="entry name" value="ADENYLATE CYCLASE, TERMINAL-DIFFERENTIATION SPECIFIC"/>
    <property type="match status" value="1"/>
</dbReference>
<gene>
    <name evidence="3" type="ORF">AVDCRST_MAG64-2800</name>
</gene>
<dbReference type="GO" id="GO:0004016">
    <property type="term" value="F:adenylate cyclase activity"/>
    <property type="evidence" value="ECO:0007669"/>
    <property type="project" value="UniProtKB-EC"/>
</dbReference>
<protein>
    <submittedName>
        <fullName evidence="3">Adenylate cyclase</fullName>
        <ecNumber evidence="3">4.6.1.1</ecNumber>
    </submittedName>
</protein>
<feature type="non-terminal residue" evidence="3">
    <location>
        <position position="1"/>
    </location>
</feature>
<proteinExistence type="predicted"/>
<keyword evidence="1" id="KW-1133">Transmembrane helix</keyword>
<dbReference type="SMART" id="SM00044">
    <property type="entry name" value="CYCc"/>
    <property type="match status" value="1"/>
</dbReference>
<dbReference type="GO" id="GO:0009190">
    <property type="term" value="P:cyclic nucleotide biosynthetic process"/>
    <property type="evidence" value="ECO:0007669"/>
    <property type="project" value="InterPro"/>
</dbReference>
<reference evidence="3" key="1">
    <citation type="submission" date="2020-02" db="EMBL/GenBank/DDBJ databases">
        <authorList>
            <person name="Meier V. D."/>
        </authorList>
    </citation>
    <scope>NUCLEOTIDE SEQUENCE</scope>
    <source>
        <strain evidence="3">AVDCRST_MAG64</strain>
    </source>
</reference>
<keyword evidence="3" id="KW-0456">Lyase</keyword>
<evidence type="ECO:0000256" key="1">
    <source>
        <dbReference type="SAM" id="Phobius"/>
    </source>
</evidence>
<name>A0A6J4PP62_9BACT</name>
<dbReference type="EC" id="4.6.1.1" evidence="3"/>
<dbReference type="Pfam" id="PF00211">
    <property type="entry name" value="Guanylate_cyc"/>
    <property type="match status" value="1"/>
</dbReference>
<dbReference type="EMBL" id="CADCUQ010000634">
    <property type="protein sequence ID" value="CAA9419733.1"/>
    <property type="molecule type" value="Genomic_DNA"/>
</dbReference>
<dbReference type="Gene3D" id="3.30.70.1230">
    <property type="entry name" value="Nucleotide cyclase"/>
    <property type="match status" value="1"/>
</dbReference>
<feature type="transmembrane region" description="Helical" evidence="1">
    <location>
        <begin position="109"/>
        <end position="129"/>
    </location>
</feature>
<feature type="transmembrane region" description="Helical" evidence="1">
    <location>
        <begin position="83"/>
        <end position="102"/>
    </location>
</feature>
<evidence type="ECO:0000259" key="2">
    <source>
        <dbReference type="PROSITE" id="PS50125"/>
    </source>
</evidence>
<organism evidence="3">
    <name type="scientific">uncultured Phycisphaerae bacterium</name>
    <dbReference type="NCBI Taxonomy" id="904963"/>
    <lineage>
        <taxon>Bacteria</taxon>
        <taxon>Pseudomonadati</taxon>
        <taxon>Planctomycetota</taxon>
        <taxon>Phycisphaerae</taxon>
        <taxon>environmental samples</taxon>
    </lineage>
</organism>
<dbReference type="InterPro" id="IPR001054">
    <property type="entry name" value="A/G_cyclase"/>
</dbReference>
<accession>A0A6J4PP62</accession>